<dbReference type="Proteomes" id="UP000007113">
    <property type="component" value="Chromosome"/>
</dbReference>
<sequence length="49" mass="5544">MPRITPFLALPPRKNCHGTNKQQIPCGNDNKKDNSKNKTSPLQMKPLWG</sequence>
<organism evidence="2 3">
    <name type="scientific">Granulicella mallensis (strain ATCC BAA-1857 / DSM 23137 / MP5ACTX8)</name>
    <dbReference type="NCBI Taxonomy" id="682795"/>
    <lineage>
        <taxon>Bacteria</taxon>
        <taxon>Pseudomonadati</taxon>
        <taxon>Acidobacteriota</taxon>
        <taxon>Terriglobia</taxon>
        <taxon>Terriglobales</taxon>
        <taxon>Acidobacteriaceae</taxon>
        <taxon>Granulicella</taxon>
    </lineage>
</organism>
<dbReference type="AlphaFoldDB" id="G8NYP8"/>
<evidence type="ECO:0000313" key="3">
    <source>
        <dbReference type="Proteomes" id="UP000007113"/>
    </source>
</evidence>
<dbReference type="EMBL" id="CP003130">
    <property type="protein sequence ID" value="AEU34461.1"/>
    <property type="molecule type" value="Genomic_DNA"/>
</dbReference>
<feature type="region of interest" description="Disordered" evidence="1">
    <location>
        <begin position="1"/>
        <end position="49"/>
    </location>
</feature>
<keyword evidence="3" id="KW-1185">Reference proteome</keyword>
<name>G8NYP8_GRAMM</name>
<evidence type="ECO:0000313" key="2">
    <source>
        <dbReference type="EMBL" id="AEU34461.1"/>
    </source>
</evidence>
<proteinExistence type="predicted"/>
<dbReference type="KEGG" id="gma:AciX8_0103"/>
<dbReference type="HOGENOM" id="CLU_3136207_0_0_0"/>
<evidence type="ECO:0000256" key="1">
    <source>
        <dbReference type="SAM" id="MobiDB-lite"/>
    </source>
</evidence>
<protein>
    <submittedName>
        <fullName evidence="2">Uncharacterized protein</fullName>
    </submittedName>
</protein>
<reference evidence="2 3" key="1">
    <citation type="submission" date="2011-11" db="EMBL/GenBank/DDBJ databases">
        <title>Complete sequence of Granulicella mallensis MP5ACTX8.</title>
        <authorList>
            <consortium name="US DOE Joint Genome Institute"/>
            <person name="Lucas S."/>
            <person name="Copeland A."/>
            <person name="Lapidus A."/>
            <person name="Cheng J.-F."/>
            <person name="Goodwin L."/>
            <person name="Pitluck S."/>
            <person name="Peters L."/>
            <person name="Lu M."/>
            <person name="Detter J.C."/>
            <person name="Han C."/>
            <person name="Tapia R."/>
            <person name="Land M."/>
            <person name="Hauser L."/>
            <person name="Kyrpides N."/>
            <person name="Ivanova N."/>
            <person name="Mikhailova N."/>
            <person name="Pagani I."/>
            <person name="Rawat S."/>
            <person name="Mannisto M."/>
            <person name="Haggblom M."/>
            <person name="Woyke T."/>
        </authorList>
    </citation>
    <scope>NUCLEOTIDE SEQUENCE [LARGE SCALE GENOMIC DNA]</scope>
    <source>
        <strain evidence="3">ATCC BAA-1857 / DSM 23137 / MP5ACTX8</strain>
    </source>
</reference>
<accession>G8NYP8</accession>
<gene>
    <name evidence="2" type="ordered locus">AciX8_0103</name>
</gene>